<proteinExistence type="predicted"/>
<organism evidence="1">
    <name type="scientific">Arundo donax</name>
    <name type="common">Giant reed</name>
    <name type="synonym">Donax arundinaceus</name>
    <dbReference type="NCBI Taxonomy" id="35708"/>
    <lineage>
        <taxon>Eukaryota</taxon>
        <taxon>Viridiplantae</taxon>
        <taxon>Streptophyta</taxon>
        <taxon>Embryophyta</taxon>
        <taxon>Tracheophyta</taxon>
        <taxon>Spermatophyta</taxon>
        <taxon>Magnoliopsida</taxon>
        <taxon>Liliopsida</taxon>
        <taxon>Poales</taxon>
        <taxon>Poaceae</taxon>
        <taxon>PACMAD clade</taxon>
        <taxon>Arundinoideae</taxon>
        <taxon>Arundineae</taxon>
        <taxon>Arundo</taxon>
    </lineage>
</organism>
<sequence length="19" mass="2097">MSLTVGVPRQFGEDYGGQR</sequence>
<accession>A0A0A8ZPV2</accession>
<name>A0A0A8ZPV2_ARUDO</name>
<dbReference type="EMBL" id="GBRH01259115">
    <property type="protein sequence ID" value="JAD38780.1"/>
    <property type="molecule type" value="Transcribed_RNA"/>
</dbReference>
<reference evidence="1" key="1">
    <citation type="submission" date="2014-09" db="EMBL/GenBank/DDBJ databases">
        <authorList>
            <person name="Magalhaes I.L.F."/>
            <person name="Oliveira U."/>
            <person name="Santos F.R."/>
            <person name="Vidigal T.H.D.A."/>
            <person name="Brescovit A.D."/>
            <person name="Santos A.J."/>
        </authorList>
    </citation>
    <scope>NUCLEOTIDE SEQUENCE</scope>
    <source>
        <tissue evidence="1">Shoot tissue taken approximately 20 cm above the soil surface</tissue>
    </source>
</reference>
<reference evidence="1" key="2">
    <citation type="journal article" date="2015" name="Data Brief">
        <title>Shoot transcriptome of the giant reed, Arundo donax.</title>
        <authorList>
            <person name="Barrero R.A."/>
            <person name="Guerrero F.D."/>
            <person name="Moolhuijzen P."/>
            <person name="Goolsby J.A."/>
            <person name="Tidwell J."/>
            <person name="Bellgard S.E."/>
            <person name="Bellgard M.I."/>
        </authorList>
    </citation>
    <scope>NUCLEOTIDE SEQUENCE</scope>
    <source>
        <tissue evidence="1">Shoot tissue taken approximately 20 cm above the soil surface</tissue>
    </source>
</reference>
<evidence type="ECO:0000313" key="1">
    <source>
        <dbReference type="EMBL" id="JAD38780.1"/>
    </source>
</evidence>
<dbReference type="AlphaFoldDB" id="A0A0A8ZPV2"/>
<protein>
    <submittedName>
        <fullName evidence="1">Uncharacterized protein</fullName>
    </submittedName>
</protein>